<evidence type="ECO:0000256" key="6">
    <source>
        <dbReference type="PIRSR" id="PIRSR602081-1"/>
    </source>
</evidence>
<comment type="caution">
    <text evidence="9">The sequence shown here is derived from an EMBL/GenBank/DDBJ whole genome shotgun (WGS) entry which is preliminary data.</text>
</comment>
<comment type="cofactor">
    <cofactor evidence="7">
        <name>(6R)-5,10-methylene-5,6,7,8-tetrahydrofolate</name>
        <dbReference type="ChEBI" id="CHEBI:15636"/>
    </cofactor>
    <text evidence="7">Binds 1 5,10-methenyltetrahydrofolate (MTHF) per subunit.</text>
</comment>
<evidence type="ECO:0000256" key="5">
    <source>
        <dbReference type="ARBA" id="ARBA00022991"/>
    </source>
</evidence>
<evidence type="ECO:0000256" key="7">
    <source>
        <dbReference type="RuleBase" id="RU367151"/>
    </source>
</evidence>
<dbReference type="Gene3D" id="3.40.50.620">
    <property type="entry name" value="HUPs"/>
    <property type="match status" value="1"/>
</dbReference>
<keyword evidence="4 6" id="KW-0274">FAD</keyword>
<dbReference type="Proteomes" id="UP000238196">
    <property type="component" value="Unassembled WGS sequence"/>
</dbReference>
<dbReference type="NCBIfam" id="TIGR02765">
    <property type="entry name" value="crypto_DASH"/>
    <property type="match status" value="1"/>
</dbReference>
<dbReference type="InterPro" id="IPR002081">
    <property type="entry name" value="Cryptochrome/DNA_photolyase_1"/>
</dbReference>
<comment type="similarity">
    <text evidence="1 7">Belongs to the DNA photolyase class-1 family.</text>
</comment>
<dbReference type="Gene3D" id="1.10.579.10">
    <property type="entry name" value="DNA Cyclobutane Dipyrimidine Photolyase, subunit A, domain 3"/>
    <property type="match status" value="1"/>
</dbReference>
<feature type="domain" description="Photolyase/cryptochrome alpha/beta" evidence="8">
    <location>
        <begin position="7"/>
        <end position="139"/>
    </location>
</feature>
<dbReference type="GO" id="GO:0000719">
    <property type="term" value="P:photoreactive repair"/>
    <property type="evidence" value="ECO:0007669"/>
    <property type="project" value="TreeGrafter"/>
</dbReference>
<dbReference type="InterPro" id="IPR006050">
    <property type="entry name" value="DNA_photolyase_N"/>
</dbReference>
<evidence type="ECO:0000256" key="1">
    <source>
        <dbReference type="ARBA" id="ARBA00005862"/>
    </source>
</evidence>
<sequence length="441" mass="51246">MSDSLPTTGLLWFRHDLRLHDNPALWQLTQRCQQLACIYVVDPRWRDPGPFGCCPLGPHRARFLLDSLEDLHQQLQRRGQSLWLLCAEPVEALRQLCQLRPMDLLGCNHHPGAYEQQQYRHLLDQRPSGCLLGDAAHTLFSRQQLPFALPALPVSFTPFRQQVEQHPLPDTVLPAPVHWPEPLSLSPLAQPFRRERLARWLKLEEQEDHSPFQGGATAAQAQLHEYLFGRQQVRHYKQTRNELCGWSNSSRLSPWLANGCLSARQMLAALHQHEERYGRNDSTYWLSFELLWREYFQWVLEQHGARLFAFSGQQDKTPTGVHHPLRFQQWCRGETPYPLVNACMNELRHTGWLSNRGRQLVASCLVNELQLDWRYGAAWFEQQLLDFDVASNWGNWQYLAGVGNDPRGQRHFNLAKQAERYDPLQHYQQRWLGGALGPESG</sequence>
<accession>A0A2S5KQK3</accession>
<organism evidence="9 10">
    <name type="scientific">Proteobacteria bacterium 228</name>
    <dbReference type="NCBI Taxonomy" id="2083153"/>
    <lineage>
        <taxon>Bacteria</taxon>
        <taxon>Pseudomonadati</taxon>
        <taxon>Pseudomonadota</taxon>
    </lineage>
</organism>
<proteinExistence type="inferred from homology"/>
<gene>
    <name evidence="9" type="ORF">C4K68_13360</name>
</gene>
<evidence type="ECO:0000256" key="3">
    <source>
        <dbReference type="ARBA" id="ARBA00022630"/>
    </source>
</evidence>
<protein>
    <recommendedName>
        <fullName evidence="2 7">Cryptochrome DASH</fullName>
    </recommendedName>
</protein>
<dbReference type="PRINTS" id="PR00147">
    <property type="entry name" value="DNAPHOTLYASE"/>
</dbReference>
<reference evidence="9 10" key="1">
    <citation type="submission" date="2018-02" db="EMBL/GenBank/DDBJ databases">
        <title>novel marine gammaproteobacteria from coastal saline agro ecosystem.</title>
        <authorList>
            <person name="Krishnan R."/>
            <person name="Ramesh Kumar N."/>
        </authorList>
    </citation>
    <scope>NUCLEOTIDE SEQUENCE [LARGE SCALE GENOMIC DNA]</scope>
    <source>
        <strain evidence="9 10">228</strain>
    </source>
</reference>
<dbReference type="Gene3D" id="1.25.40.80">
    <property type="match status" value="1"/>
</dbReference>
<dbReference type="AlphaFoldDB" id="A0A2S5KQK3"/>
<dbReference type="InterPro" id="IPR036134">
    <property type="entry name" value="Crypto/Photolyase_FAD-like_sf"/>
</dbReference>
<comment type="cofactor">
    <cofactor evidence="6 7">
        <name>FAD</name>
        <dbReference type="ChEBI" id="CHEBI:57692"/>
    </cofactor>
    <text evidence="6 7">Binds 1 FAD per subunit.</text>
</comment>
<dbReference type="GO" id="GO:0003913">
    <property type="term" value="F:DNA photolyase activity"/>
    <property type="evidence" value="ECO:0007669"/>
    <property type="project" value="InterPro"/>
</dbReference>
<dbReference type="PANTHER" id="PTHR11455">
    <property type="entry name" value="CRYPTOCHROME"/>
    <property type="match status" value="1"/>
</dbReference>
<dbReference type="Pfam" id="PF00875">
    <property type="entry name" value="DNA_photolyase"/>
    <property type="match status" value="1"/>
</dbReference>
<dbReference type="SUPFAM" id="SSF52425">
    <property type="entry name" value="Cryptochrome/photolyase, N-terminal domain"/>
    <property type="match status" value="1"/>
</dbReference>
<keyword evidence="3 6" id="KW-0285">Flavoprotein</keyword>
<evidence type="ECO:0000256" key="4">
    <source>
        <dbReference type="ARBA" id="ARBA00022827"/>
    </source>
</evidence>
<dbReference type="OrthoDB" id="9772484at2"/>
<dbReference type="InterPro" id="IPR005101">
    <property type="entry name" value="Cryptochr/Photolyase_FAD-bd"/>
</dbReference>
<dbReference type="InterPro" id="IPR014133">
    <property type="entry name" value="Cry_DASH"/>
</dbReference>
<evidence type="ECO:0000256" key="2">
    <source>
        <dbReference type="ARBA" id="ARBA00017881"/>
    </source>
</evidence>
<keyword evidence="5 7" id="KW-0157">Chromophore</keyword>
<dbReference type="Pfam" id="PF03441">
    <property type="entry name" value="FAD_binding_7"/>
    <property type="match status" value="1"/>
</dbReference>
<dbReference type="PANTHER" id="PTHR11455:SF22">
    <property type="entry name" value="CRYPTOCHROME DASH"/>
    <property type="match status" value="1"/>
</dbReference>
<feature type="binding site" evidence="6">
    <location>
        <begin position="249"/>
        <end position="253"/>
    </location>
    <ligand>
        <name>FAD</name>
        <dbReference type="ChEBI" id="CHEBI:57692"/>
    </ligand>
</feature>
<evidence type="ECO:0000313" key="9">
    <source>
        <dbReference type="EMBL" id="PPC76819.1"/>
    </source>
</evidence>
<comment type="function">
    <text evidence="7">May have a photoreceptor function.</text>
</comment>
<dbReference type="GO" id="GO:0071949">
    <property type="term" value="F:FAD binding"/>
    <property type="evidence" value="ECO:0007669"/>
    <property type="project" value="TreeGrafter"/>
</dbReference>
<dbReference type="InterPro" id="IPR014729">
    <property type="entry name" value="Rossmann-like_a/b/a_fold"/>
</dbReference>
<evidence type="ECO:0000313" key="10">
    <source>
        <dbReference type="Proteomes" id="UP000238196"/>
    </source>
</evidence>
<dbReference type="PROSITE" id="PS51645">
    <property type="entry name" value="PHR_CRY_ALPHA_BETA"/>
    <property type="match status" value="1"/>
</dbReference>
<evidence type="ECO:0000259" key="8">
    <source>
        <dbReference type="PROSITE" id="PS51645"/>
    </source>
</evidence>
<feature type="binding site" evidence="6">
    <location>
        <begin position="386"/>
        <end position="388"/>
    </location>
    <ligand>
        <name>FAD</name>
        <dbReference type="ChEBI" id="CHEBI:57692"/>
    </ligand>
</feature>
<feature type="binding site" evidence="6">
    <location>
        <position position="236"/>
    </location>
    <ligand>
        <name>FAD</name>
        <dbReference type="ChEBI" id="CHEBI:57692"/>
    </ligand>
</feature>
<dbReference type="InterPro" id="IPR036155">
    <property type="entry name" value="Crypto/Photolyase_N_sf"/>
</dbReference>
<name>A0A2S5KQK3_9PROT</name>
<dbReference type="GO" id="GO:0003677">
    <property type="term" value="F:DNA binding"/>
    <property type="evidence" value="ECO:0007669"/>
    <property type="project" value="TreeGrafter"/>
</dbReference>
<dbReference type="EMBL" id="PRLP01000040">
    <property type="protein sequence ID" value="PPC76819.1"/>
    <property type="molecule type" value="Genomic_DNA"/>
</dbReference>
<dbReference type="SUPFAM" id="SSF48173">
    <property type="entry name" value="Cryptochrome/photolyase FAD-binding domain"/>
    <property type="match status" value="1"/>
</dbReference>